<evidence type="ECO:0000256" key="5">
    <source>
        <dbReference type="ARBA" id="ARBA00023242"/>
    </source>
</evidence>
<dbReference type="EMBL" id="CAJOBQ010002400">
    <property type="protein sequence ID" value="CAF4558042.1"/>
    <property type="molecule type" value="Genomic_DNA"/>
</dbReference>
<keyword evidence="2" id="KW-0479">Metal-binding</keyword>
<dbReference type="Gene3D" id="1.10.10.1070">
    <property type="entry name" value="Zinc finger, BED domain-containing"/>
    <property type="match status" value="1"/>
</dbReference>
<keyword evidence="4" id="KW-0862">Zinc</keyword>
<feature type="domain" description="Hermes trasposase DNA-binding" evidence="8">
    <location>
        <begin position="192"/>
        <end position="237"/>
    </location>
</feature>
<evidence type="ECO:0000256" key="1">
    <source>
        <dbReference type="ARBA" id="ARBA00004123"/>
    </source>
</evidence>
<sequence length="776" mass="89047">MGEMAIMSDPIAYILIVDEFQMIFSIFSIKYTKESSSMSSPEILSLLRTTRDCNSSRLNSSISSPGDSNKFTCSQIQLMLKTKSSQYTIIDNTGKRTSNCWNSFGFPAIINHNGDFQRVDGFVSCRKCFATYSFTSNSTRLLNQHVCEASEERNKRLEVKSTPSAQRRLTSYCSTKRVTLKESEISKIKDLQAQWVCQSIRPFSIVEDSGLRRLIQECISIGVRYGNINVDQVLRGADTTATYVSKLADQHRARISEEIREPLENDAITFCPDMWSDPVRQVSYLGITTTFVNDRFEFRSYDLCCSPFEEDDKTAESILALQKALRRFNIVDLSLLRFVSDRGPNFVKALKNYSTHFCFAHRLNNILVLCFYQNESIKAQTTCSSDLANDDGFTLEDPTNCSTSDADIEEIVFVDISKTNVKELPVCARDVLKVLNNCKDVVRYVKLNGLNKDIQSNGGISLCQSTRVRWLSIMQLLNSIDRSFKETKKVLQEKKKPFLIDRMIVKRLIILLHPFKHIITVIQKGNEPSLYLVLICVLTLRKSLNSFENLIKFHKEHNETSTEKENESDDDQYDLESRESDGIRFFRLRLVELLESMFTLEPIHFAATFLHPRYRYLRKCTSAEINSCKAYIRKQIKEIAEQEKIKKMIRNRCAERTTDQNTTGEPPLKKKKRFGQEYESGDLSDEYGEAEDEVEKYLSMRIDPELIVDNPLIFWKANQKHFPLLSKVARTIHCIPATTAAVEREFSGGGLVMSERRSSINPNNVDNILFLRSVTQ</sequence>
<evidence type="ECO:0000259" key="8">
    <source>
        <dbReference type="Pfam" id="PF10683"/>
    </source>
</evidence>
<accession>A0A820Z5Q9</accession>
<dbReference type="GO" id="GO:0046983">
    <property type="term" value="F:protein dimerization activity"/>
    <property type="evidence" value="ECO:0007669"/>
    <property type="project" value="InterPro"/>
</dbReference>
<dbReference type="Pfam" id="PF10683">
    <property type="entry name" value="DBD_Tnp_Hermes"/>
    <property type="match status" value="1"/>
</dbReference>
<comment type="caution">
    <text evidence="9">The sequence shown here is derived from an EMBL/GenBank/DDBJ whole genome shotgun (WGS) entry which is preliminary data.</text>
</comment>
<feature type="domain" description="HAT C-terminal dimerisation" evidence="7">
    <location>
        <begin position="694"/>
        <end position="773"/>
    </location>
</feature>
<dbReference type="PANTHER" id="PTHR46481">
    <property type="entry name" value="ZINC FINGER BED DOMAIN-CONTAINING PROTEIN 4"/>
    <property type="match status" value="1"/>
</dbReference>
<keyword evidence="3" id="KW-0863">Zinc-finger</keyword>
<comment type="subcellular location">
    <subcellularLocation>
        <location evidence="1">Nucleus</location>
    </subcellularLocation>
</comment>
<evidence type="ECO:0000256" key="3">
    <source>
        <dbReference type="ARBA" id="ARBA00022771"/>
    </source>
</evidence>
<dbReference type="SUPFAM" id="SSF140996">
    <property type="entry name" value="Hermes dimerisation domain"/>
    <property type="match status" value="1"/>
</dbReference>
<evidence type="ECO:0000256" key="2">
    <source>
        <dbReference type="ARBA" id="ARBA00022723"/>
    </source>
</evidence>
<gene>
    <name evidence="9" type="ORF">TSG867_LOCUS25127</name>
</gene>
<dbReference type="GO" id="GO:0008270">
    <property type="term" value="F:zinc ion binding"/>
    <property type="evidence" value="ECO:0007669"/>
    <property type="project" value="UniProtKB-KW"/>
</dbReference>
<evidence type="ECO:0000313" key="10">
    <source>
        <dbReference type="Proteomes" id="UP000663862"/>
    </source>
</evidence>
<dbReference type="InterPro" id="IPR012337">
    <property type="entry name" value="RNaseH-like_sf"/>
</dbReference>
<evidence type="ECO:0000256" key="4">
    <source>
        <dbReference type="ARBA" id="ARBA00022833"/>
    </source>
</evidence>
<dbReference type="InterPro" id="IPR008906">
    <property type="entry name" value="HATC_C_dom"/>
</dbReference>
<dbReference type="SMART" id="SM00614">
    <property type="entry name" value="ZnF_BED"/>
    <property type="match status" value="1"/>
</dbReference>
<evidence type="ECO:0000313" key="9">
    <source>
        <dbReference type="EMBL" id="CAF4558042.1"/>
    </source>
</evidence>
<dbReference type="InterPro" id="IPR018473">
    <property type="entry name" value="Hermes_transposase_DNA-db"/>
</dbReference>
<evidence type="ECO:0008006" key="11">
    <source>
        <dbReference type="Google" id="ProtNLM"/>
    </source>
</evidence>
<evidence type="ECO:0000256" key="6">
    <source>
        <dbReference type="SAM" id="MobiDB-lite"/>
    </source>
</evidence>
<evidence type="ECO:0000259" key="7">
    <source>
        <dbReference type="Pfam" id="PF05699"/>
    </source>
</evidence>
<dbReference type="Proteomes" id="UP000663862">
    <property type="component" value="Unassembled WGS sequence"/>
</dbReference>
<organism evidence="9 10">
    <name type="scientific">Rotaria socialis</name>
    <dbReference type="NCBI Taxonomy" id="392032"/>
    <lineage>
        <taxon>Eukaryota</taxon>
        <taxon>Metazoa</taxon>
        <taxon>Spiralia</taxon>
        <taxon>Gnathifera</taxon>
        <taxon>Rotifera</taxon>
        <taxon>Eurotatoria</taxon>
        <taxon>Bdelloidea</taxon>
        <taxon>Philodinida</taxon>
        <taxon>Philodinidae</taxon>
        <taxon>Rotaria</taxon>
    </lineage>
</organism>
<dbReference type="SUPFAM" id="SSF53098">
    <property type="entry name" value="Ribonuclease H-like"/>
    <property type="match status" value="1"/>
</dbReference>
<keyword evidence="5" id="KW-0539">Nucleus</keyword>
<dbReference type="AlphaFoldDB" id="A0A820Z5Q9"/>
<feature type="region of interest" description="Disordered" evidence="6">
    <location>
        <begin position="653"/>
        <end position="682"/>
    </location>
</feature>
<dbReference type="Pfam" id="PF05699">
    <property type="entry name" value="Dimer_Tnp_hAT"/>
    <property type="match status" value="1"/>
</dbReference>
<dbReference type="PANTHER" id="PTHR46481:SF10">
    <property type="entry name" value="ZINC FINGER BED DOMAIN-CONTAINING PROTEIN 39"/>
    <property type="match status" value="1"/>
</dbReference>
<name>A0A820Z5Q9_9BILA</name>
<protein>
    <recommendedName>
        <fullName evidence="11">Transposase</fullName>
    </recommendedName>
</protein>
<proteinExistence type="predicted"/>
<reference evidence="9" key="1">
    <citation type="submission" date="2021-02" db="EMBL/GenBank/DDBJ databases">
        <authorList>
            <person name="Nowell W R."/>
        </authorList>
    </citation>
    <scope>NUCLEOTIDE SEQUENCE</scope>
</reference>
<dbReference type="InterPro" id="IPR052035">
    <property type="entry name" value="ZnF_BED_domain_contain"/>
</dbReference>
<dbReference type="GO" id="GO:0005634">
    <property type="term" value="C:nucleus"/>
    <property type="evidence" value="ECO:0007669"/>
    <property type="project" value="UniProtKB-SubCell"/>
</dbReference>